<sequence length="264" mass="28839">MIVVLWMVLPQTQGATQLYLHYLHPQLVLHERDLDKLIFTLHQQAMQSGAAQLQRLYRLVQEILIGPAARAPENSATPTSSTGPAEQDGFIANLLARFRTVPVGSSAETIPATLLAFISSYSRSATSMTPSSAADIVPSHLQPEERANYIALQKQKVNNWLQLLDQAMSQPAPSYVDASIPTAIPEGNESHTSLSSKKGKARSASGRQTPMTDSDFEDIGQDDILPMRRAPGAKTSARDTSSFGNVNTRQGWFWRSGRSASSTY</sequence>
<feature type="region of interest" description="Disordered" evidence="1">
    <location>
        <begin position="178"/>
        <end position="223"/>
    </location>
</feature>
<gene>
    <name evidence="2" type="ORF">BCR37DRAFT_381394</name>
</gene>
<organism evidence="2 3">
    <name type="scientific">Protomyces lactucae-debilis</name>
    <dbReference type="NCBI Taxonomy" id="2754530"/>
    <lineage>
        <taxon>Eukaryota</taxon>
        <taxon>Fungi</taxon>
        <taxon>Dikarya</taxon>
        <taxon>Ascomycota</taxon>
        <taxon>Taphrinomycotina</taxon>
        <taxon>Taphrinomycetes</taxon>
        <taxon>Taphrinales</taxon>
        <taxon>Protomycetaceae</taxon>
        <taxon>Protomyces</taxon>
    </lineage>
</organism>
<comment type="caution">
    <text evidence="2">The sequence shown here is derived from an EMBL/GenBank/DDBJ whole genome shotgun (WGS) entry which is preliminary data.</text>
</comment>
<accession>A0A1Y2F7U3</accession>
<name>A0A1Y2F7U3_PROLT</name>
<dbReference type="RefSeq" id="XP_040724102.1">
    <property type="nucleotide sequence ID" value="XM_040869687.1"/>
</dbReference>
<evidence type="ECO:0000256" key="1">
    <source>
        <dbReference type="SAM" id="MobiDB-lite"/>
    </source>
</evidence>
<dbReference type="EMBL" id="MCFI01000014">
    <property type="protein sequence ID" value="ORY79968.1"/>
    <property type="molecule type" value="Genomic_DNA"/>
</dbReference>
<reference evidence="2 3" key="1">
    <citation type="submission" date="2016-07" db="EMBL/GenBank/DDBJ databases">
        <title>Pervasive Adenine N6-methylation of Active Genes in Fungi.</title>
        <authorList>
            <consortium name="DOE Joint Genome Institute"/>
            <person name="Mondo S.J."/>
            <person name="Dannebaum R.O."/>
            <person name="Kuo R.C."/>
            <person name="Labutti K."/>
            <person name="Haridas S."/>
            <person name="Kuo A."/>
            <person name="Salamov A."/>
            <person name="Ahrendt S.R."/>
            <person name="Lipzen A."/>
            <person name="Sullivan W."/>
            <person name="Andreopoulos W.B."/>
            <person name="Clum A."/>
            <person name="Lindquist E."/>
            <person name="Daum C."/>
            <person name="Ramamoorthy G.K."/>
            <person name="Gryganskyi A."/>
            <person name="Culley D."/>
            <person name="Magnuson J.K."/>
            <person name="James T.Y."/>
            <person name="O'Malley M.A."/>
            <person name="Stajich J.E."/>
            <person name="Spatafora J.W."/>
            <person name="Visel A."/>
            <person name="Grigoriev I.V."/>
        </authorList>
    </citation>
    <scope>NUCLEOTIDE SEQUENCE [LARGE SCALE GENOMIC DNA]</scope>
    <source>
        <strain evidence="2 3">12-1054</strain>
    </source>
</reference>
<dbReference type="STRING" id="56484.A0A1Y2F7U3"/>
<dbReference type="OrthoDB" id="434647at2759"/>
<evidence type="ECO:0000313" key="3">
    <source>
        <dbReference type="Proteomes" id="UP000193685"/>
    </source>
</evidence>
<dbReference type="AlphaFoldDB" id="A0A1Y2F7U3"/>
<protein>
    <submittedName>
        <fullName evidence="2">Uncharacterized protein</fullName>
    </submittedName>
</protein>
<keyword evidence="3" id="KW-1185">Reference proteome</keyword>
<dbReference type="Proteomes" id="UP000193685">
    <property type="component" value="Unassembled WGS sequence"/>
</dbReference>
<dbReference type="OMA" id="WMPWGWG"/>
<proteinExistence type="predicted"/>
<evidence type="ECO:0000313" key="2">
    <source>
        <dbReference type="EMBL" id="ORY79968.1"/>
    </source>
</evidence>
<dbReference type="GeneID" id="63786286"/>